<dbReference type="Gene3D" id="2.20.25.110">
    <property type="entry name" value="S-adenosyl-L-methionine-dependent methyltransferases"/>
    <property type="match status" value="1"/>
</dbReference>
<evidence type="ECO:0000259" key="1">
    <source>
        <dbReference type="Pfam" id="PF13649"/>
    </source>
</evidence>
<comment type="caution">
    <text evidence="2">The sequence shown here is derived from an EMBL/GenBank/DDBJ whole genome shotgun (WGS) entry which is preliminary data.</text>
</comment>
<dbReference type="EMBL" id="SDGV01000017">
    <property type="protein sequence ID" value="THB60836.1"/>
    <property type="molecule type" value="Genomic_DNA"/>
</dbReference>
<keyword evidence="2" id="KW-0489">Methyltransferase</keyword>
<keyword evidence="2" id="KW-0808">Transferase</keyword>
<dbReference type="InterPro" id="IPR041698">
    <property type="entry name" value="Methyltransf_25"/>
</dbReference>
<proteinExistence type="predicted"/>
<dbReference type="InterPro" id="IPR029063">
    <property type="entry name" value="SAM-dependent_MTases_sf"/>
</dbReference>
<dbReference type="Pfam" id="PF13649">
    <property type="entry name" value="Methyltransf_25"/>
    <property type="match status" value="1"/>
</dbReference>
<evidence type="ECO:0000313" key="3">
    <source>
        <dbReference type="Proteomes" id="UP000310506"/>
    </source>
</evidence>
<dbReference type="SUPFAM" id="SSF53335">
    <property type="entry name" value="S-adenosyl-L-methionine-dependent methyltransferases"/>
    <property type="match status" value="1"/>
</dbReference>
<dbReference type="GO" id="GO:0032259">
    <property type="term" value="P:methylation"/>
    <property type="evidence" value="ECO:0007669"/>
    <property type="project" value="UniProtKB-KW"/>
</dbReference>
<feature type="domain" description="Methyltransferase" evidence="1">
    <location>
        <begin position="41"/>
        <end position="135"/>
    </location>
</feature>
<gene>
    <name evidence="2" type="ORF">ESZ54_07655</name>
</gene>
<sequence length="246" mass="28212">MFKEYGALSTAVYNITKPIGKSLDGDLEFYLDQLTNVDGRILEAGVGTGRLLIPFAKEGYTIDGVDLSEDMLTQCLKNLNKHQVEAKIFQQDLLTLDLENKYNSIIMPTGSFCLISKEKILTLLKNFYDHLDLDGQLIFDIELPLDFKEQAHTTQLFTLSQNTSILFSSTSESIDWFDQKTSYLHRYELFEDGVLTQTELSQFTLYWYSIQEIIYALEKVGFTSIEWIRGYGINPDSSLLTFRAKK</sequence>
<evidence type="ECO:0000313" key="2">
    <source>
        <dbReference type="EMBL" id="THB60836.1"/>
    </source>
</evidence>
<organism evidence="2 3">
    <name type="scientific">Vagococcus silagei</name>
    <dbReference type="NCBI Taxonomy" id="2508885"/>
    <lineage>
        <taxon>Bacteria</taxon>
        <taxon>Bacillati</taxon>
        <taxon>Bacillota</taxon>
        <taxon>Bacilli</taxon>
        <taxon>Lactobacillales</taxon>
        <taxon>Enterococcaceae</taxon>
        <taxon>Vagococcus</taxon>
    </lineage>
</organism>
<name>A0A4S3B5T6_9ENTE</name>
<accession>A0A4S3B5T6</accession>
<dbReference type="GO" id="GO:0008168">
    <property type="term" value="F:methyltransferase activity"/>
    <property type="evidence" value="ECO:0007669"/>
    <property type="project" value="UniProtKB-KW"/>
</dbReference>
<dbReference type="CDD" id="cd02440">
    <property type="entry name" value="AdoMet_MTases"/>
    <property type="match status" value="1"/>
</dbReference>
<dbReference type="AlphaFoldDB" id="A0A4S3B5T6"/>
<keyword evidence="3" id="KW-1185">Reference proteome</keyword>
<dbReference type="Gene3D" id="3.40.50.150">
    <property type="entry name" value="Vaccinia Virus protein VP39"/>
    <property type="match status" value="1"/>
</dbReference>
<dbReference type="OrthoDB" id="9804312at2"/>
<protein>
    <submittedName>
        <fullName evidence="2">Class I SAM-dependent methyltransferase</fullName>
    </submittedName>
</protein>
<reference evidence="2 3" key="1">
    <citation type="submission" date="2019-01" db="EMBL/GenBank/DDBJ databases">
        <title>Vagococcus silagei sp. nov. isolated from brewer's grain.</title>
        <authorList>
            <person name="Guu J.-R."/>
        </authorList>
    </citation>
    <scope>NUCLEOTIDE SEQUENCE [LARGE SCALE GENOMIC DNA]</scope>
    <source>
        <strain evidence="2 3">2B-2</strain>
    </source>
</reference>
<dbReference type="Proteomes" id="UP000310506">
    <property type="component" value="Unassembled WGS sequence"/>
</dbReference>
<dbReference type="RefSeq" id="WP_136137083.1">
    <property type="nucleotide sequence ID" value="NZ_SDGV01000017.1"/>
</dbReference>